<evidence type="ECO:0000259" key="1">
    <source>
        <dbReference type="Pfam" id="PF13338"/>
    </source>
</evidence>
<protein>
    <submittedName>
        <fullName evidence="2">Transcriptional regulator, AbiEi antitoxin, Type IV TA system</fullName>
    </submittedName>
</protein>
<dbReference type="InterPro" id="IPR025159">
    <property type="entry name" value="AbiEi_N"/>
</dbReference>
<name>A0A1C5JKM8_9ACTN</name>
<feature type="domain" description="AbiEi antitoxin N-terminal" evidence="1">
    <location>
        <begin position="16"/>
        <end position="55"/>
    </location>
</feature>
<proteinExistence type="predicted"/>
<dbReference type="Proteomes" id="UP000198226">
    <property type="component" value="Chromosome I"/>
</dbReference>
<sequence>MVGEGGAVMPLELIHRVALGQDGMVTTTQALAAGLTRDHIRQLCRSGRWTRLSRGCFAPGGGPPGATPDRVRIRAAVTSLGPGAFAVLGSALELHGITGTRRHPAIHVSVPVDRPRPQRRTDSALVIHQLTVDPDDIVDVAGIPATSPLRTVTDLILRLGRYPAVSVLDSALNRGFVTPESLATVPALVRGRRGAPAARSHLGEADGRAQSPLETWARLRCVDGGVPPDVLQLEVRDEDGHLLGLGDLAWRAARLIAETDGAGPHGTPEALFADRRRQNRLVNAGWRILRFTWSDALRPDYIPHTVRQAMSLIRRTSRPTNPH</sequence>
<organism evidence="2 3">
    <name type="scientific">Micromonospora rifamycinica</name>
    <dbReference type="NCBI Taxonomy" id="291594"/>
    <lineage>
        <taxon>Bacteria</taxon>
        <taxon>Bacillati</taxon>
        <taxon>Actinomycetota</taxon>
        <taxon>Actinomycetes</taxon>
        <taxon>Micromonosporales</taxon>
        <taxon>Micromonosporaceae</taxon>
        <taxon>Micromonospora</taxon>
    </lineage>
</organism>
<evidence type="ECO:0000313" key="2">
    <source>
        <dbReference type="EMBL" id="SCG71068.1"/>
    </source>
</evidence>
<accession>A0A1C5JKM8</accession>
<dbReference type="SUPFAM" id="SSF52980">
    <property type="entry name" value="Restriction endonuclease-like"/>
    <property type="match status" value="1"/>
</dbReference>
<keyword evidence="3" id="KW-1185">Reference proteome</keyword>
<evidence type="ECO:0000313" key="3">
    <source>
        <dbReference type="Proteomes" id="UP000198226"/>
    </source>
</evidence>
<dbReference type="Pfam" id="PF13338">
    <property type="entry name" value="AbiEi_4"/>
    <property type="match status" value="1"/>
</dbReference>
<dbReference type="Gene3D" id="3.40.960.10">
    <property type="entry name" value="VSR Endonuclease"/>
    <property type="match status" value="1"/>
</dbReference>
<dbReference type="EMBL" id="LT607752">
    <property type="protein sequence ID" value="SCG71068.1"/>
    <property type="molecule type" value="Genomic_DNA"/>
</dbReference>
<reference evidence="3" key="1">
    <citation type="submission" date="2016-06" db="EMBL/GenBank/DDBJ databases">
        <authorList>
            <person name="Varghese N."/>
            <person name="Submissions Spin"/>
        </authorList>
    </citation>
    <scope>NUCLEOTIDE SEQUENCE [LARGE SCALE GENOMIC DNA]</scope>
    <source>
        <strain evidence="3">DSM 44983</strain>
    </source>
</reference>
<dbReference type="InterPro" id="IPR011335">
    <property type="entry name" value="Restrct_endonuc-II-like"/>
</dbReference>
<dbReference type="AlphaFoldDB" id="A0A1C5JKM8"/>
<gene>
    <name evidence="2" type="ORF">GA0070623_3565</name>
</gene>